<gene>
    <name evidence="1" type="ORF">GCM10010515_07410</name>
</gene>
<evidence type="ECO:0000313" key="1">
    <source>
        <dbReference type="EMBL" id="GGX43115.1"/>
    </source>
</evidence>
<sequence>MLPQGSALSQERGWGRVSIPALQAMERARAAGGRLVDFTQRESRGIGQVCLWDLVATIGPEPEDRDAAAWIIADEIMRARTDLDDLAYRLWRDSALAGTPLAGPDRAHVLLYTGPVFEANDPTGVTGYVGEWLWYLSTRDLPPEPGRSVEILDPPSSTVTDSGPDGLVIHRVPGSELGFVFRLWEMKKFTAEKTKPSDTIRKAWQQLNTWGARYLGQISWGGRELTPDTREFVASMARQWVDAKASGNGGVSIALDATYTPDTAFERSHQHFTTHTHPGALQGVVVAIEDLEDFAKDVRRYVWSAL</sequence>
<organism evidence="1 2">
    <name type="scientific">Streptomyces fructofermentans</name>
    <dbReference type="NCBI Taxonomy" id="152141"/>
    <lineage>
        <taxon>Bacteria</taxon>
        <taxon>Bacillati</taxon>
        <taxon>Actinomycetota</taxon>
        <taxon>Actinomycetes</taxon>
        <taxon>Kitasatosporales</taxon>
        <taxon>Streptomycetaceae</taxon>
        <taxon>Streptomyces</taxon>
    </lineage>
</organism>
<reference evidence="1" key="1">
    <citation type="journal article" date="2014" name="Int. J. Syst. Evol. Microbiol.">
        <title>Complete genome sequence of Corynebacterium casei LMG S-19264T (=DSM 44701T), isolated from a smear-ripened cheese.</title>
        <authorList>
            <consortium name="US DOE Joint Genome Institute (JGI-PGF)"/>
            <person name="Walter F."/>
            <person name="Albersmeier A."/>
            <person name="Kalinowski J."/>
            <person name="Ruckert C."/>
        </authorList>
    </citation>
    <scope>NUCLEOTIDE SEQUENCE</scope>
    <source>
        <strain evidence="1">JCM 4956</strain>
    </source>
</reference>
<proteinExistence type="predicted"/>
<reference evidence="1" key="2">
    <citation type="submission" date="2020-09" db="EMBL/GenBank/DDBJ databases">
        <authorList>
            <person name="Sun Q."/>
            <person name="Ohkuma M."/>
        </authorList>
    </citation>
    <scope>NUCLEOTIDE SEQUENCE</scope>
    <source>
        <strain evidence="1">JCM 4956</strain>
    </source>
</reference>
<evidence type="ECO:0000313" key="2">
    <source>
        <dbReference type="Proteomes" id="UP000645555"/>
    </source>
</evidence>
<comment type="caution">
    <text evidence="1">The sequence shown here is derived from an EMBL/GenBank/DDBJ whole genome shotgun (WGS) entry which is preliminary data.</text>
</comment>
<keyword evidence="2" id="KW-1185">Reference proteome</keyword>
<name>A0A918N7A3_9ACTN</name>
<dbReference type="EMBL" id="BMWD01000002">
    <property type="protein sequence ID" value="GGX43115.1"/>
    <property type="molecule type" value="Genomic_DNA"/>
</dbReference>
<dbReference type="Proteomes" id="UP000645555">
    <property type="component" value="Unassembled WGS sequence"/>
</dbReference>
<dbReference type="AlphaFoldDB" id="A0A918N7A3"/>
<protein>
    <submittedName>
        <fullName evidence="1">Uncharacterized protein</fullName>
    </submittedName>
</protein>
<accession>A0A918N7A3</accession>